<reference evidence="1 2" key="1">
    <citation type="submission" date="2020-03" db="EMBL/GenBank/DDBJ databases">
        <title>Complete genome sequences of two sulfur-disproportionating bacterial strains T55J and Mzg5.</title>
        <authorList>
            <person name="Umezawa K."/>
            <person name="Kojima H."/>
            <person name="Kato Y."/>
            <person name="Fukui M."/>
        </authorList>
    </citation>
    <scope>NUCLEOTIDE SEQUENCE [LARGE SCALE GENOMIC DNA]</scope>
    <source>
        <strain evidence="1 2">T55J</strain>
    </source>
</reference>
<keyword evidence="2" id="KW-1185">Reference proteome</keyword>
<organism evidence="1 2">
    <name type="scientific">Dissulfurispira thermophila</name>
    <dbReference type="NCBI Taxonomy" id="2715679"/>
    <lineage>
        <taxon>Bacteria</taxon>
        <taxon>Pseudomonadati</taxon>
        <taxon>Nitrospirota</taxon>
        <taxon>Thermodesulfovibrionia</taxon>
        <taxon>Thermodesulfovibrionales</taxon>
        <taxon>Dissulfurispiraceae</taxon>
        <taxon>Dissulfurispira</taxon>
    </lineage>
</organism>
<proteinExistence type="predicted"/>
<dbReference type="InterPro" id="IPR000771">
    <property type="entry name" value="FBA_II"/>
</dbReference>
<sequence length="452" mass="50644">MSMQGLRDVIEIKGGSIYVKDIQRVRNLMDSLIYNAVFESDDEKRKAKFILIKEIAKSCGAVPASIQGLYEDMGRNYPGFTVPAMNIRGLTYDVTRAVFRKALEMNVGAFIFEIARSEIGYTKQRPLEYATVVLAAAVKEGFIGPVFIQGDHFQLVRKNYLSGPELETDYVKGLIKEAIEAEFYNIDIDTSTIVDLDKPTIKEQQRPNFEKTAELSEYVRQLQPSGIDISIGGEIGEIGGKNSNPDELRAYLDGFKETFKGTKGLSKLSVQTGTSHGGVVLPDGSLAKVKIDFDTLRHLSDLARKEYGLSGCVQHGASTLPEEAFNMFPETGTSEVHLATGFQNIIYDSKYLPADFKAEVYEYLKQECAKERKEGQTDEQFFYSVRKKGFGPIKKKWWDLPSDIKEPIMKELEAKFGLLFEKLKVTNTTDIVKRTVKLVVVKNEINTGLLGL</sequence>
<dbReference type="AlphaFoldDB" id="A0A7G1GZA3"/>
<evidence type="ECO:0000313" key="2">
    <source>
        <dbReference type="Proteomes" id="UP000516360"/>
    </source>
</evidence>
<dbReference type="Pfam" id="PF01116">
    <property type="entry name" value="F_bP_aldolase"/>
    <property type="match status" value="1"/>
</dbReference>
<dbReference type="EMBL" id="AP022873">
    <property type="protein sequence ID" value="BCB95236.1"/>
    <property type="molecule type" value="Genomic_DNA"/>
</dbReference>
<dbReference type="Proteomes" id="UP000516360">
    <property type="component" value="Chromosome"/>
</dbReference>
<gene>
    <name evidence="1" type="ORF">JZK55_01580</name>
</gene>
<dbReference type="RefSeq" id="WP_203472746.1">
    <property type="nucleotide sequence ID" value="NZ_AP022873.1"/>
</dbReference>
<dbReference type="PANTHER" id="PTHR30304">
    <property type="entry name" value="D-TAGATOSE-1,6-BISPHOSPHATE ALDOLASE"/>
    <property type="match status" value="1"/>
</dbReference>
<dbReference type="KEGG" id="dtp:JZK55_01580"/>
<dbReference type="GO" id="GO:0008270">
    <property type="term" value="F:zinc ion binding"/>
    <property type="evidence" value="ECO:0007669"/>
    <property type="project" value="InterPro"/>
</dbReference>
<dbReference type="GO" id="GO:0016832">
    <property type="term" value="F:aldehyde-lyase activity"/>
    <property type="evidence" value="ECO:0007669"/>
    <property type="project" value="InterPro"/>
</dbReference>
<accession>A0A7G1GZA3</accession>
<dbReference type="Gene3D" id="3.20.20.70">
    <property type="entry name" value="Aldolase class I"/>
    <property type="match status" value="1"/>
</dbReference>
<dbReference type="PANTHER" id="PTHR30304:SF0">
    <property type="entry name" value="D-TAGATOSE-1,6-BISPHOSPHATE ALDOLASE SUBUNIT GATY-RELATED"/>
    <property type="match status" value="1"/>
</dbReference>
<dbReference type="GO" id="GO:0005975">
    <property type="term" value="P:carbohydrate metabolic process"/>
    <property type="evidence" value="ECO:0007669"/>
    <property type="project" value="InterPro"/>
</dbReference>
<dbReference type="SUPFAM" id="SSF51569">
    <property type="entry name" value="Aldolase"/>
    <property type="match status" value="1"/>
</dbReference>
<name>A0A7G1GZA3_9BACT</name>
<evidence type="ECO:0000313" key="1">
    <source>
        <dbReference type="EMBL" id="BCB95236.1"/>
    </source>
</evidence>
<dbReference type="InterPro" id="IPR050246">
    <property type="entry name" value="Class_II_FBP_aldolase"/>
</dbReference>
<dbReference type="InterPro" id="IPR013785">
    <property type="entry name" value="Aldolase_TIM"/>
</dbReference>
<protein>
    <submittedName>
        <fullName evidence="1">Aldolase</fullName>
    </submittedName>
</protein>